<reference evidence="1 2" key="1">
    <citation type="journal article" date="2019" name="Sci. Rep.">
        <title>Orb-weaving spider Araneus ventricosus genome elucidates the spidroin gene catalogue.</title>
        <authorList>
            <person name="Kono N."/>
            <person name="Nakamura H."/>
            <person name="Ohtoshi R."/>
            <person name="Moran D.A.P."/>
            <person name="Shinohara A."/>
            <person name="Yoshida Y."/>
            <person name="Fujiwara M."/>
            <person name="Mori M."/>
            <person name="Tomita M."/>
            <person name="Arakawa K."/>
        </authorList>
    </citation>
    <scope>NUCLEOTIDE SEQUENCE [LARGE SCALE GENOMIC DNA]</scope>
</reference>
<protein>
    <submittedName>
        <fullName evidence="1">Uncharacterized protein</fullName>
    </submittedName>
</protein>
<keyword evidence="2" id="KW-1185">Reference proteome</keyword>
<organism evidence="1 2">
    <name type="scientific">Araneus ventricosus</name>
    <name type="common">Orbweaver spider</name>
    <name type="synonym">Epeira ventricosa</name>
    <dbReference type="NCBI Taxonomy" id="182803"/>
    <lineage>
        <taxon>Eukaryota</taxon>
        <taxon>Metazoa</taxon>
        <taxon>Ecdysozoa</taxon>
        <taxon>Arthropoda</taxon>
        <taxon>Chelicerata</taxon>
        <taxon>Arachnida</taxon>
        <taxon>Araneae</taxon>
        <taxon>Araneomorphae</taxon>
        <taxon>Entelegynae</taxon>
        <taxon>Araneoidea</taxon>
        <taxon>Araneidae</taxon>
        <taxon>Araneus</taxon>
    </lineage>
</organism>
<dbReference type="EMBL" id="BGPR01008040">
    <property type="protein sequence ID" value="GBN31141.1"/>
    <property type="molecule type" value="Genomic_DNA"/>
</dbReference>
<comment type="caution">
    <text evidence="1">The sequence shown here is derived from an EMBL/GenBank/DDBJ whole genome shotgun (WGS) entry which is preliminary data.</text>
</comment>
<name>A0A4Y2MVD3_ARAVE</name>
<dbReference type="AlphaFoldDB" id="A0A4Y2MVD3"/>
<gene>
    <name evidence="1" type="ORF">AVEN_25958_1</name>
</gene>
<proteinExistence type="predicted"/>
<sequence length="85" mass="9612">MRIIKFLPKVLLEFFIGQGVLQQKKVAVSREERPGPSSQTEFHFTKQGTSKQCIFNTNEEIVIRSLPPRSVATEESGRHEGRKAG</sequence>
<evidence type="ECO:0000313" key="1">
    <source>
        <dbReference type="EMBL" id="GBN31141.1"/>
    </source>
</evidence>
<evidence type="ECO:0000313" key="2">
    <source>
        <dbReference type="Proteomes" id="UP000499080"/>
    </source>
</evidence>
<accession>A0A4Y2MVD3</accession>
<dbReference type="Proteomes" id="UP000499080">
    <property type="component" value="Unassembled WGS sequence"/>
</dbReference>